<feature type="compositionally biased region" description="Basic residues" evidence="1">
    <location>
        <begin position="61"/>
        <end position="70"/>
    </location>
</feature>
<accession>A0A445MFC5</accession>
<feature type="compositionally biased region" description="Polar residues" evidence="1">
    <location>
        <begin position="41"/>
        <end position="59"/>
    </location>
</feature>
<reference evidence="2" key="1">
    <citation type="journal article" date="2018" name="Data Brief">
        <title>Genome sequence data from 17 accessions of Ensete ventricosum, a staple food crop for millions in Ethiopia.</title>
        <authorList>
            <person name="Yemataw Z."/>
            <person name="Muzemil S."/>
            <person name="Ambachew D."/>
            <person name="Tripathi L."/>
            <person name="Tesfaye K."/>
            <person name="Chala A."/>
            <person name="Farbos A."/>
            <person name="O'Neill P."/>
            <person name="Moore K."/>
            <person name="Grant M."/>
            <person name="Studholme D.J."/>
        </authorList>
    </citation>
    <scope>NUCLEOTIDE SEQUENCE [LARGE SCALE GENOMIC DNA]</scope>
    <source>
        <tissue evidence="2">Leaf</tissue>
    </source>
</reference>
<dbReference type="AlphaFoldDB" id="A0A445MFC5"/>
<gene>
    <name evidence="2" type="ORF">BHM03_00018389</name>
</gene>
<evidence type="ECO:0000313" key="2">
    <source>
        <dbReference type="EMBL" id="RZR72898.1"/>
    </source>
</evidence>
<dbReference type="EMBL" id="KV875779">
    <property type="protein sequence ID" value="RZR72898.1"/>
    <property type="molecule type" value="Genomic_DNA"/>
</dbReference>
<feature type="region of interest" description="Disordered" evidence="1">
    <location>
        <begin position="34"/>
        <end position="81"/>
    </location>
</feature>
<dbReference type="Proteomes" id="UP000290560">
    <property type="component" value="Unassembled WGS sequence"/>
</dbReference>
<proteinExistence type="predicted"/>
<evidence type="ECO:0000256" key="1">
    <source>
        <dbReference type="SAM" id="MobiDB-lite"/>
    </source>
</evidence>
<sequence>MPLSLRSHPRVGPEESFLDWGRNSDFEEVTTRIGARHSGSEEVTTTGLNRPATRSNQLHATHARGSKRASRIGASHSGSEKVTMTGLNRSCATYARVPQVATCAPASGSLVVVALAPERRIASEIYRDCFTVTRAWGRKRAFRIGVAVAIPRSFEKVTMISARRGRIGLMRPTHEGPAHLRPRRALWRPFSGPKFIVIASQSPMHGARTKLPRLGPP</sequence>
<organism evidence="2">
    <name type="scientific">Ensete ventricosum</name>
    <name type="common">Abyssinian banana</name>
    <name type="synonym">Musa ensete</name>
    <dbReference type="NCBI Taxonomy" id="4639"/>
    <lineage>
        <taxon>Eukaryota</taxon>
        <taxon>Viridiplantae</taxon>
        <taxon>Streptophyta</taxon>
        <taxon>Embryophyta</taxon>
        <taxon>Tracheophyta</taxon>
        <taxon>Spermatophyta</taxon>
        <taxon>Magnoliopsida</taxon>
        <taxon>Liliopsida</taxon>
        <taxon>Zingiberales</taxon>
        <taxon>Musaceae</taxon>
        <taxon>Ensete</taxon>
    </lineage>
</organism>
<name>A0A445MFC5_ENSVE</name>
<protein>
    <submittedName>
        <fullName evidence="2">Uncharacterized protein</fullName>
    </submittedName>
</protein>